<keyword evidence="3" id="KW-1185">Reference proteome</keyword>
<sequence>MSLQSLISRLMSLLIGESLPSFPGAYRSFSQSAANSDDCILKASLVAHSVVSDEAPDSIISNGAQASREHRLLLHHPLLSPGDSSYTNKPRVDRCKLLREAAYSDSGISSIRSLVGGCGDGDWVSHGQKSLSTSASGGRICESRVGRSQHGAKCSSSSRPTHPHPPSIGRTGGVCGSSGPGMKSGDGGATGCSGSPSYLVDETWYAIPPISHHHRLPERFLPGSESCRQKSIGNI</sequence>
<evidence type="ECO:0000256" key="1">
    <source>
        <dbReference type="SAM" id="MobiDB-lite"/>
    </source>
</evidence>
<name>A0ABQ4X237_9ASTR</name>
<evidence type="ECO:0000313" key="3">
    <source>
        <dbReference type="Proteomes" id="UP001151760"/>
    </source>
</evidence>
<protein>
    <submittedName>
        <fullName evidence="2">Uncharacterized protein</fullName>
    </submittedName>
</protein>
<gene>
    <name evidence="2" type="ORF">Tco_0653917</name>
</gene>
<feature type="region of interest" description="Disordered" evidence="1">
    <location>
        <begin position="149"/>
        <end position="191"/>
    </location>
</feature>
<reference evidence="2" key="2">
    <citation type="submission" date="2022-01" db="EMBL/GenBank/DDBJ databases">
        <authorList>
            <person name="Yamashiro T."/>
            <person name="Shiraishi A."/>
            <person name="Satake H."/>
            <person name="Nakayama K."/>
        </authorList>
    </citation>
    <scope>NUCLEOTIDE SEQUENCE</scope>
</reference>
<dbReference type="EMBL" id="BQNB010009128">
    <property type="protein sequence ID" value="GJS59133.1"/>
    <property type="molecule type" value="Genomic_DNA"/>
</dbReference>
<evidence type="ECO:0000313" key="2">
    <source>
        <dbReference type="EMBL" id="GJS59133.1"/>
    </source>
</evidence>
<proteinExistence type="predicted"/>
<reference evidence="2" key="1">
    <citation type="journal article" date="2022" name="Int. J. Mol. Sci.">
        <title>Draft Genome of Tanacetum Coccineum: Genomic Comparison of Closely Related Tanacetum-Family Plants.</title>
        <authorList>
            <person name="Yamashiro T."/>
            <person name="Shiraishi A."/>
            <person name="Nakayama K."/>
            <person name="Satake H."/>
        </authorList>
    </citation>
    <scope>NUCLEOTIDE SEQUENCE</scope>
</reference>
<accession>A0ABQ4X237</accession>
<dbReference type="Proteomes" id="UP001151760">
    <property type="component" value="Unassembled WGS sequence"/>
</dbReference>
<organism evidence="2 3">
    <name type="scientific">Tanacetum coccineum</name>
    <dbReference type="NCBI Taxonomy" id="301880"/>
    <lineage>
        <taxon>Eukaryota</taxon>
        <taxon>Viridiplantae</taxon>
        <taxon>Streptophyta</taxon>
        <taxon>Embryophyta</taxon>
        <taxon>Tracheophyta</taxon>
        <taxon>Spermatophyta</taxon>
        <taxon>Magnoliopsida</taxon>
        <taxon>eudicotyledons</taxon>
        <taxon>Gunneridae</taxon>
        <taxon>Pentapetalae</taxon>
        <taxon>asterids</taxon>
        <taxon>campanulids</taxon>
        <taxon>Asterales</taxon>
        <taxon>Asteraceae</taxon>
        <taxon>Asteroideae</taxon>
        <taxon>Anthemideae</taxon>
        <taxon>Anthemidinae</taxon>
        <taxon>Tanacetum</taxon>
    </lineage>
</organism>
<feature type="compositionally biased region" description="Gly residues" evidence="1">
    <location>
        <begin position="170"/>
        <end position="191"/>
    </location>
</feature>
<comment type="caution">
    <text evidence="2">The sequence shown here is derived from an EMBL/GenBank/DDBJ whole genome shotgun (WGS) entry which is preliminary data.</text>
</comment>